<feature type="region of interest" description="Disordered" evidence="1">
    <location>
        <begin position="63"/>
        <end position="82"/>
    </location>
</feature>
<reference evidence="2 3" key="1">
    <citation type="journal article" date="2019" name="Sci. Rep.">
        <title>A high-quality genome of Eragrostis curvula grass provides insights into Poaceae evolution and supports new strategies to enhance forage quality.</title>
        <authorList>
            <person name="Carballo J."/>
            <person name="Santos B.A.C.M."/>
            <person name="Zappacosta D."/>
            <person name="Garbus I."/>
            <person name="Selva J.P."/>
            <person name="Gallo C.A."/>
            <person name="Diaz A."/>
            <person name="Albertini E."/>
            <person name="Caccamo M."/>
            <person name="Echenique V."/>
        </authorList>
    </citation>
    <scope>NUCLEOTIDE SEQUENCE [LARGE SCALE GENOMIC DNA]</scope>
    <source>
        <strain evidence="3">cv. Victoria</strain>
        <tissue evidence="2">Leaf</tissue>
    </source>
</reference>
<proteinExistence type="predicted"/>
<protein>
    <submittedName>
        <fullName evidence="2">Uncharacterized protein</fullName>
    </submittedName>
</protein>
<dbReference type="Gramene" id="TVU06648">
    <property type="protein sequence ID" value="TVU06648"/>
    <property type="gene ID" value="EJB05_49872"/>
</dbReference>
<dbReference type="AlphaFoldDB" id="A0A5J9T6P5"/>
<sequence length="293" mass="31924">MASTQGGRFGAIRGGASASINQREKDHHCPAALPVGVKIGLPNRHRPTVVKEISIRPENRVVRGNPFASPANSSTETAVQGQRAPSFWFEPVTQGYAVDRRPMMLLPARLLPNRGGEGLPDQRGCDFKDGEWRMRHGGDSGRRRHGFACGEQIEVEGSGRVAVRRSGGGEEMAYSISCTTADGYEVFGGGIKELSTSNTSTKGLKELSVASFDVERRATVAPTFVQPEAGPSCELTHLLPRFCSLWRQKKQSMISNLNTDHHCPAAPPVAVKIGLHNWHRSTMTITMKRIMAL</sequence>
<evidence type="ECO:0000313" key="3">
    <source>
        <dbReference type="Proteomes" id="UP000324897"/>
    </source>
</evidence>
<evidence type="ECO:0000256" key="1">
    <source>
        <dbReference type="SAM" id="MobiDB-lite"/>
    </source>
</evidence>
<feature type="non-terminal residue" evidence="2">
    <location>
        <position position="1"/>
    </location>
</feature>
<name>A0A5J9T6P5_9POAL</name>
<keyword evidence="3" id="KW-1185">Reference proteome</keyword>
<organism evidence="2 3">
    <name type="scientific">Eragrostis curvula</name>
    <name type="common">weeping love grass</name>
    <dbReference type="NCBI Taxonomy" id="38414"/>
    <lineage>
        <taxon>Eukaryota</taxon>
        <taxon>Viridiplantae</taxon>
        <taxon>Streptophyta</taxon>
        <taxon>Embryophyta</taxon>
        <taxon>Tracheophyta</taxon>
        <taxon>Spermatophyta</taxon>
        <taxon>Magnoliopsida</taxon>
        <taxon>Liliopsida</taxon>
        <taxon>Poales</taxon>
        <taxon>Poaceae</taxon>
        <taxon>PACMAD clade</taxon>
        <taxon>Chloridoideae</taxon>
        <taxon>Eragrostideae</taxon>
        <taxon>Eragrostidinae</taxon>
        <taxon>Eragrostis</taxon>
    </lineage>
</organism>
<gene>
    <name evidence="2" type="ORF">EJB05_49872</name>
</gene>
<evidence type="ECO:0000313" key="2">
    <source>
        <dbReference type="EMBL" id="TVU06648.1"/>
    </source>
</evidence>
<dbReference type="EMBL" id="RWGY01000051">
    <property type="protein sequence ID" value="TVU06648.1"/>
    <property type="molecule type" value="Genomic_DNA"/>
</dbReference>
<comment type="caution">
    <text evidence="2">The sequence shown here is derived from an EMBL/GenBank/DDBJ whole genome shotgun (WGS) entry which is preliminary data.</text>
</comment>
<dbReference type="Proteomes" id="UP000324897">
    <property type="component" value="Unassembled WGS sequence"/>
</dbReference>
<accession>A0A5J9T6P5</accession>
<feature type="compositionally biased region" description="Polar residues" evidence="1">
    <location>
        <begin position="70"/>
        <end position="80"/>
    </location>
</feature>